<keyword evidence="3" id="KW-1185">Reference proteome</keyword>
<gene>
    <name evidence="2" type="ORF">ACFO7U_04505</name>
</gene>
<dbReference type="RefSeq" id="WP_344988813.1">
    <property type="nucleotide sequence ID" value="NZ_BAABCD010000006.1"/>
</dbReference>
<name>A0ABV9PQQ4_9ACTN</name>
<feature type="region of interest" description="Disordered" evidence="1">
    <location>
        <begin position="50"/>
        <end position="69"/>
    </location>
</feature>
<organism evidence="2 3">
    <name type="scientific">Dietzia aurantiaca</name>
    <dbReference type="NCBI Taxonomy" id="983873"/>
    <lineage>
        <taxon>Bacteria</taxon>
        <taxon>Bacillati</taxon>
        <taxon>Actinomycetota</taxon>
        <taxon>Actinomycetes</taxon>
        <taxon>Mycobacteriales</taxon>
        <taxon>Dietziaceae</taxon>
        <taxon>Dietzia</taxon>
    </lineage>
</organism>
<evidence type="ECO:0000313" key="3">
    <source>
        <dbReference type="Proteomes" id="UP001595836"/>
    </source>
</evidence>
<dbReference type="Proteomes" id="UP001595836">
    <property type="component" value="Unassembled WGS sequence"/>
</dbReference>
<comment type="caution">
    <text evidence="2">The sequence shown here is derived from an EMBL/GenBank/DDBJ whole genome shotgun (WGS) entry which is preliminary data.</text>
</comment>
<protein>
    <submittedName>
        <fullName evidence="2">Uncharacterized protein</fullName>
    </submittedName>
</protein>
<evidence type="ECO:0000313" key="2">
    <source>
        <dbReference type="EMBL" id="MFC4754043.1"/>
    </source>
</evidence>
<proteinExistence type="predicted"/>
<dbReference type="EMBL" id="JBHSHP010000009">
    <property type="protein sequence ID" value="MFC4754043.1"/>
    <property type="molecule type" value="Genomic_DNA"/>
</dbReference>
<reference evidence="3" key="1">
    <citation type="journal article" date="2019" name="Int. J. Syst. Evol. Microbiol.">
        <title>The Global Catalogue of Microorganisms (GCM) 10K type strain sequencing project: providing services to taxonomists for standard genome sequencing and annotation.</title>
        <authorList>
            <consortium name="The Broad Institute Genomics Platform"/>
            <consortium name="The Broad Institute Genome Sequencing Center for Infectious Disease"/>
            <person name="Wu L."/>
            <person name="Ma J."/>
        </authorList>
    </citation>
    <scope>NUCLEOTIDE SEQUENCE [LARGE SCALE GENOMIC DNA]</scope>
    <source>
        <strain evidence="3">JCM 11882</strain>
    </source>
</reference>
<evidence type="ECO:0000256" key="1">
    <source>
        <dbReference type="SAM" id="MobiDB-lite"/>
    </source>
</evidence>
<accession>A0ABV9PQQ4</accession>
<sequence>MEVDIQTSELRYVVMDMLDESICNCIFSAGFQCLTGQPVVVTAAFRTAGDPQRGWAGGSPERLEPNDSTKQALGWDGLSPAEVGLSADECAGGVELTELVVAPG</sequence>